<gene>
    <name evidence="1" type="ORF">CR513_43436</name>
</gene>
<proteinExistence type="predicted"/>
<feature type="non-terminal residue" evidence="1">
    <location>
        <position position="1"/>
    </location>
</feature>
<accession>A0A371FE49</accession>
<name>A0A371FE49_MUCPR</name>
<dbReference type="PANTHER" id="PTHR33067">
    <property type="entry name" value="RNA-DIRECTED DNA POLYMERASE-RELATED"/>
    <property type="match status" value="1"/>
</dbReference>
<keyword evidence="2" id="KW-1185">Reference proteome</keyword>
<protein>
    <submittedName>
        <fullName evidence="1">Uncharacterized protein</fullName>
    </submittedName>
</protein>
<sequence>MLDLGASINVMPTSIYKSLKFSALEPIGMTIQLENRSVVQPLGILEDELVTEQEIYGNQANNDSVGLDLDLASLNINKACQATSFGWRNSGILDLAPSPLQTFQASRVVHEALDQDLGRWKLSKVIDWYSRCIMVDRNLNVWPSLVHHCCPSKSPRPSQSDSVASESALYRDQFGLIFAESESAFYT</sequence>
<evidence type="ECO:0000313" key="2">
    <source>
        <dbReference type="Proteomes" id="UP000257109"/>
    </source>
</evidence>
<dbReference type="Proteomes" id="UP000257109">
    <property type="component" value="Unassembled WGS sequence"/>
</dbReference>
<reference evidence="1" key="1">
    <citation type="submission" date="2018-05" db="EMBL/GenBank/DDBJ databases">
        <title>Draft genome of Mucuna pruriens seed.</title>
        <authorList>
            <person name="Nnadi N.E."/>
            <person name="Vos R."/>
            <person name="Hasami M.H."/>
            <person name="Devisetty U.K."/>
            <person name="Aguiy J.C."/>
        </authorList>
    </citation>
    <scope>NUCLEOTIDE SEQUENCE [LARGE SCALE GENOMIC DNA]</scope>
    <source>
        <strain evidence="1">JCA_2017</strain>
    </source>
</reference>
<dbReference type="AlphaFoldDB" id="A0A371FE49"/>
<dbReference type="EMBL" id="QJKJ01009462">
    <property type="protein sequence ID" value="RDX76556.1"/>
    <property type="molecule type" value="Genomic_DNA"/>
</dbReference>
<comment type="caution">
    <text evidence="1">The sequence shown here is derived from an EMBL/GenBank/DDBJ whole genome shotgun (WGS) entry which is preliminary data.</text>
</comment>
<organism evidence="1 2">
    <name type="scientific">Mucuna pruriens</name>
    <name type="common">Velvet bean</name>
    <name type="synonym">Dolichos pruriens</name>
    <dbReference type="NCBI Taxonomy" id="157652"/>
    <lineage>
        <taxon>Eukaryota</taxon>
        <taxon>Viridiplantae</taxon>
        <taxon>Streptophyta</taxon>
        <taxon>Embryophyta</taxon>
        <taxon>Tracheophyta</taxon>
        <taxon>Spermatophyta</taxon>
        <taxon>Magnoliopsida</taxon>
        <taxon>eudicotyledons</taxon>
        <taxon>Gunneridae</taxon>
        <taxon>Pentapetalae</taxon>
        <taxon>rosids</taxon>
        <taxon>fabids</taxon>
        <taxon>Fabales</taxon>
        <taxon>Fabaceae</taxon>
        <taxon>Papilionoideae</taxon>
        <taxon>50 kb inversion clade</taxon>
        <taxon>NPAAA clade</taxon>
        <taxon>indigoferoid/millettioid clade</taxon>
        <taxon>Phaseoleae</taxon>
        <taxon>Mucuna</taxon>
    </lineage>
</organism>
<dbReference type="PANTHER" id="PTHR33067:SF15">
    <property type="entry name" value="RNA-DIRECTED DNA POLYMERASE"/>
    <property type="match status" value="1"/>
</dbReference>
<evidence type="ECO:0000313" key="1">
    <source>
        <dbReference type="EMBL" id="RDX76556.1"/>
    </source>
</evidence>